<name>M3HRZ9_CANMX</name>
<dbReference type="OMA" id="WPVIVCD"/>
<dbReference type="Pfam" id="PF00855">
    <property type="entry name" value="PWWP"/>
    <property type="match status" value="1"/>
</dbReference>
<feature type="compositionally biased region" description="Basic and acidic residues" evidence="1">
    <location>
        <begin position="402"/>
        <end position="411"/>
    </location>
</feature>
<feature type="domain" description="PWWP" evidence="2">
    <location>
        <begin position="12"/>
        <end position="75"/>
    </location>
</feature>
<protein>
    <recommendedName>
        <fullName evidence="2">PWWP domain-containing protein</fullName>
    </recommendedName>
</protein>
<feature type="compositionally biased region" description="Basic and acidic residues" evidence="1">
    <location>
        <begin position="254"/>
        <end position="263"/>
    </location>
</feature>
<dbReference type="PROSITE" id="PS50812">
    <property type="entry name" value="PWWP"/>
    <property type="match status" value="1"/>
</dbReference>
<feature type="compositionally biased region" description="Basic and acidic residues" evidence="1">
    <location>
        <begin position="238"/>
        <end position="247"/>
    </location>
</feature>
<evidence type="ECO:0000256" key="1">
    <source>
        <dbReference type="SAM" id="MobiDB-lite"/>
    </source>
</evidence>
<organism evidence="3 4">
    <name type="scientific">Candida maltosa (strain Xu316)</name>
    <name type="common">Yeast</name>
    <dbReference type="NCBI Taxonomy" id="1245528"/>
    <lineage>
        <taxon>Eukaryota</taxon>
        <taxon>Fungi</taxon>
        <taxon>Dikarya</taxon>
        <taxon>Ascomycota</taxon>
        <taxon>Saccharomycotina</taxon>
        <taxon>Pichiomycetes</taxon>
        <taxon>Debaryomycetaceae</taxon>
        <taxon>Candida/Lodderomyces clade</taxon>
        <taxon>Candida</taxon>
    </lineage>
</organism>
<accession>M3HRZ9</accession>
<dbReference type="OrthoDB" id="9975114at2759"/>
<dbReference type="HOGENOM" id="CLU_034381_0_0_1"/>
<evidence type="ECO:0000313" key="4">
    <source>
        <dbReference type="Proteomes" id="UP000011777"/>
    </source>
</evidence>
<dbReference type="Gene3D" id="2.30.30.140">
    <property type="match status" value="1"/>
</dbReference>
<dbReference type="SMART" id="SM00293">
    <property type="entry name" value="PWWP"/>
    <property type="match status" value="1"/>
</dbReference>
<dbReference type="InterPro" id="IPR000313">
    <property type="entry name" value="PWWP_dom"/>
</dbReference>
<dbReference type="SUPFAM" id="SSF63748">
    <property type="entry name" value="Tudor/PWWP/MBT"/>
    <property type="match status" value="1"/>
</dbReference>
<sequence>MAPKKSSAKFRPKQRVTAKMPGYSAWPAFIAPDEDIPDDVMQAKNKKTMQYCVIFIPDGDYYWMSEKGLTDLSDDNLNKLLESVPIDIKKKMKNLQGIVRGKPTPYKHALAAARGLTYDSFYNHLAKFQEDDEDEEEEEEEEVEPEHYDDEEEVELEPPVAAQSDDDEEEEEAKNHKPKKRSKSASQEIKVKSKNGKKHEYEDEADYGDIEDDYDQQSKKVSKKNVSKVLENGRKRKLEPTKTRKESSTPIKKIKSETSDEEYQRQQLNKKRSAIIATTASVSDRPPLTDKEKYDQLWLCRVKLQKTLIQRNQPNTPKDTIGLKPPTVDELSTARLIMYRLLDFPIDKDLLRKTKMHKVLKTIMNDDSLNFPESFKLHERCKDVLDKWDQAIEQLRSEKISEHKNNKDLNHRKGVTNQDDSEVSGLDQSVSELDQIKKPEINATITTTTTTTTTVSPPISNTNTPTEEGK</sequence>
<proteinExistence type="predicted"/>
<dbReference type="Proteomes" id="UP000011777">
    <property type="component" value="Unassembled WGS sequence"/>
</dbReference>
<gene>
    <name evidence="3" type="ORF">G210_4616</name>
</gene>
<dbReference type="eggNOG" id="ENOG502QWCQ">
    <property type="taxonomic scope" value="Eukaryota"/>
</dbReference>
<feature type="compositionally biased region" description="Acidic residues" evidence="1">
    <location>
        <begin position="130"/>
        <end position="156"/>
    </location>
</feature>
<dbReference type="STRING" id="1245528.M3HRZ9"/>
<dbReference type="AlphaFoldDB" id="M3HRZ9"/>
<feature type="region of interest" description="Disordered" evidence="1">
    <location>
        <begin position="129"/>
        <end position="263"/>
    </location>
</feature>
<feature type="compositionally biased region" description="Low complexity" evidence="1">
    <location>
        <begin position="444"/>
        <end position="470"/>
    </location>
</feature>
<evidence type="ECO:0000259" key="2">
    <source>
        <dbReference type="PROSITE" id="PS50812"/>
    </source>
</evidence>
<comment type="caution">
    <text evidence="3">The sequence shown here is derived from an EMBL/GenBank/DDBJ whole genome shotgun (WGS) entry which is preliminary data.</text>
</comment>
<feature type="region of interest" description="Disordered" evidence="1">
    <location>
        <begin position="402"/>
        <end position="470"/>
    </location>
</feature>
<dbReference type="EMBL" id="AOGT01000291">
    <property type="protein sequence ID" value="EMG50342.1"/>
    <property type="molecule type" value="Genomic_DNA"/>
</dbReference>
<reference evidence="3 4" key="1">
    <citation type="submission" date="2013-02" db="EMBL/GenBank/DDBJ databases">
        <title>Genome sequence of Candida maltosa Xu316, a potential industrial strain for xylitol and ethanol production.</title>
        <authorList>
            <person name="Yu J."/>
            <person name="Wang Q."/>
            <person name="Geng X."/>
            <person name="Bao W."/>
            <person name="He P."/>
            <person name="Cai J."/>
        </authorList>
    </citation>
    <scope>NUCLEOTIDE SEQUENCE [LARGE SCALE GENOMIC DNA]</scope>
    <source>
        <strain evidence="4">Xu316</strain>
    </source>
</reference>
<feature type="compositionally biased region" description="Acidic residues" evidence="1">
    <location>
        <begin position="202"/>
        <end position="215"/>
    </location>
</feature>
<evidence type="ECO:0000313" key="3">
    <source>
        <dbReference type="EMBL" id="EMG50342.1"/>
    </source>
</evidence>
<keyword evidence="4" id="KW-1185">Reference proteome</keyword>